<dbReference type="InterPro" id="IPR000160">
    <property type="entry name" value="GGDEF_dom"/>
</dbReference>
<dbReference type="PROSITE" id="PS50887">
    <property type="entry name" value="GGDEF"/>
    <property type="match status" value="1"/>
</dbReference>
<dbReference type="Pfam" id="PF13185">
    <property type="entry name" value="GAF_2"/>
    <property type="match status" value="1"/>
</dbReference>
<dbReference type="NCBIfam" id="TIGR00254">
    <property type="entry name" value="GGDEF"/>
    <property type="match status" value="1"/>
</dbReference>
<gene>
    <name evidence="2" type="ORF">Ahu01nite_056150</name>
</gene>
<dbReference type="PANTHER" id="PTHR46663">
    <property type="entry name" value="DIGUANYLATE CYCLASE DGCT-RELATED"/>
    <property type="match status" value="1"/>
</dbReference>
<name>A0ABQ3ZVB4_9ACTN</name>
<evidence type="ECO:0000313" key="3">
    <source>
        <dbReference type="Proteomes" id="UP000603200"/>
    </source>
</evidence>
<dbReference type="SMART" id="SM00267">
    <property type="entry name" value="GGDEF"/>
    <property type="match status" value="1"/>
</dbReference>
<protein>
    <recommendedName>
        <fullName evidence="1">GGDEF domain-containing protein</fullName>
    </recommendedName>
</protein>
<dbReference type="PANTHER" id="PTHR46663:SF2">
    <property type="entry name" value="GGDEF DOMAIN-CONTAINING PROTEIN"/>
    <property type="match status" value="1"/>
</dbReference>
<feature type="domain" description="GGDEF" evidence="1">
    <location>
        <begin position="390"/>
        <end position="520"/>
    </location>
</feature>
<dbReference type="SUPFAM" id="SSF55781">
    <property type="entry name" value="GAF domain-like"/>
    <property type="match status" value="1"/>
</dbReference>
<sequence>MGGALNTPPGLPMLDFVTLRSATQANGDTAVVSSWPATDGQHLLLSELVEVTASNIPSLDHVLEIIERSLGEPCGLRAMTVFTLDPDDGSLRVAAGRGPVAKDDPMVAGKVFRVAASGPPVRAGERTAIRLRMGGQTLGVLVLTGDSLDSLRKSVAAGVALQLAATLQVLAAEVHRQFVTHATNTIRTLFEEGAQARTIEAAGELLARVTADAFRTSQAAVHLVGPDGRIRYVAGIGLTAEKNDELHSRMIGQLAEESPIWQAARKAHGPLLIDDITGSEVRPGGIAHIMGLRSLIAIPLMSPAGPVGVAVCGDVDGPRHWTSRDRTLAHQMAMEGALILDGARMRQAEEKHVAELTRQAYHDALTGLANRTHLLDRADRDLATSTAGGTRMALLLLDLDGFKKVNDTVGHHAGDALLQAVSKRMQSAIRDHDVVARLGGDEFAILLTGDPDAESAITIAERIHARVCEPFTVDDQPIAIGVSIGIALFPADATTIADLMRCADAAMYRIKRAGGGVALS</sequence>
<dbReference type="CDD" id="cd01949">
    <property type="entry name" value="GGDEF"/>
    <property type="match status" value="1"/>
</dbReference>
<organism evidence="2 3">
    <name type="scientific">Winogradskya humida</name>
    <dbReference type="NCBI Taxonomy" id="113566"/>
    <lineage>
        <taxon>Bacteria</taxon>
        <taxon>Bacillati</taxon>
        <taxon>Actinomycetota</taxon>
        <taxon>Actinomycetes</taxon>
        <taxon>Micromonosporales</taxon>
        <taxon>Micromonosporaceae</taxon>
        <taxon>Winogradskya</taxon>
    </lineage>
</organism>
<dbReference type="InterPro" id="IPR003018">
    <property type="entry name" value="GAF"/>
</dbReference>
<proteinExistence type="predicted"/>
<dbReference type="InterPro" id="IPR029787">
    <property type="entry name" value="Nucleotide_cyclase"/>
</dbReference>
<keyword evidence="3" id="KW-1185">Reference proteome</keyword>
<evidence type="ECO:0000259" key="1">
    <source>
        <dbReference type="PROSITE" id="PS50887"/>
    </source>
</evidence>
<accession>A0ABQ3ZVB4</accession>
<dbReference type="Proteomes" id="UP000603200">
    <property type="component" value="Unassembled WGS sequence"/>
</dbReference>
<dbReference type="InterPro" id="IPR043128">
    <property type="entry name" value="Rev_trsase/Diguanyl_cyclase"/>
</dbReference>
<dbReference type="InterPro" id="IPR052163">
    <property type="entry name" value="DGC-Regulatory_Protein"/>
</dbReference>
<dbReference type="Gene3D" id="3.30.70.270">
    <property type="match status" value="1"/>
</dbReference>
<dbReference type="Pfam" id="PF00990">
    <property type="entry name" value="GGDEF"/>
    <property type="match status" value="1"/>
</dbReference>
<evidence type="ECO:0000313" key="2">
    <source>
        <dbReference type="EMBL" id="GIE22513.1"/>
    </source>
</evidence>
<reference evidence="2 3" key="1">
    <citation type="submission" date="2021-01" db="EMBL/GenBank/DDBJ databases">
        <title>Whole genome shotgun sequence of Actinoplanes humidus NBRC 14915.</title>
        <authorList>
            <person name="Komaki H."/>
            <person name="Tamura T."/>
        </authorList>
    </citation>
    <scope>NUCLEOTIDE SEQUENCE [LARGE SCALE GENOMIC DNA]</scope>
    <source>
        <strain evidence="2 3">NBRC 14915</strain>
    </source>
</reference>
<dbReference type="SUPFAM" id="SSF55073">
    <property type="entry name" value="Nucleotide cyclase"/>
    <property type="match status" value="1"/>
</dbReference>
<dbReference type="SMART" id="SM00065">
    <property type="entry name" value="GAF"/>
    <property type="match status" value="1"/>
</dbReference>
<dbReference type="EMBL" id="BOMN01000078">
    <property type="protein sequence ID" value="GIE22513.1"/>
    <property type="molecule type" value="Genomic_DNA"/>
</dbReference>
<dbReference type="InterPro" id="IPR029016">
    <property type="entry name" value="GAF-like_dom_sf"/>
</dbReference>
<dbReference type="Gene3D" id="3.30.450.40">
    <property type="match status" value="1"/>
</dbReference>
<comment type="caution">
    <text evidence="2">The sequence shown here is derived from an EMBL/GenBank/DDBJ whole genome shotgun (WGS) entry which is preliminary data.</text>
</comment>